<accession>A0A918FQU0</accession>
<proteinExistence type="predicted"/>
<name>A0A918FQU0_9ACTN</name>
<evidence type="ECO:0000313" key="3">
    <source>
        <dbReference type="Proteomes" id="UP000606194"/>
    </source>
</evidence>
<gene>
    <name evidence="2" type="ORF">GCM10010269_05740</name>
</gene>
<evidence type="ECO:0000313" key="2">
    <source>
        <dbReference type="EMBL" id="GGR69784.1"/>
    </source>
</evidence>
<evidence type="ECO:0000256" key="1">
    <source>
        <dbReference type="SAM" id="MobiDB-lite"/>
    </source>
</evidence>
<dbReference type="AlphaFoldDB" id="A0A918FQU0"/>
<reference evidence="2" key="2">
    <citation type="submission" date="2020-09" db="EMBL/GenBank/DDBJ databases">
        <authorList>
            <person name="Sun Q."/>
            <person name="Ohkuma M."/>
        </authorList>
    </citation>
    <scope>NUCLEOTIDE SEQUENCE</scope>
    <source>
        <strain evidence="2">JCM 4386</strain>
    </source>
</reference>
<feature type="region of interest" description="Disordered" evidence="1">
    <location>
        <begin position="1"/>
        <end position="24"/>
    </location>
</feature>
<organism evidence="2 3">
    <name type="scientific">Streptomyces humidus</name>
    <dbReference type="NCBI Taxonomy" id="52259"/>
    <lineage>
        <taxon>Bacteria</taxon>
        <taxon>Bacillati</taxon>
        <taxon>Actinomycetota</taxon>
        <taxon>Actinomycetes</taxon>
        <taxon>Kitasatosporales</taxon>
        <taxon>Streptomycetaceae</taxon>
        <taxon>Streptomyces</taxon>
    </lineage>
</organism>
<sequence length="62" mass="6359">MRKGVPFVAGSGQGGAAVDSLRRRSGGGCNEAAEMLEEQRDARVRRGAGPVGVTCGSAVQER</sequence>
<feature type="region of interest" description="Disordered" evidence="1">
    <location>
        <begin position="41"/>
        <end position="62"/>
    </location>
</feature>
<dbReference type="EMBL" id="BMTL01000002">
    <property type="protein sequence ID" value="GGR69784.1"/>
    <property type="molecule type" value="Genomic_DNA"/>
</dbReference>
<comment type="caution">
    <text evidence="2">The sequence shown here is derived from an EMBL/GenBank/DDBJ whole genome shotgun (WGS) entry which is preliminary data.</text>
</comment>
<dbReference type="Proteomes" id="UP000606194">
    <property type="component" value="Unassembled WGS sequence"/>
</dbReference>
<reference evidence="2" key="1">
    <citation type="journal article" date="2014" name="Int. J. Syst. Evol. Microbiol.">
        <title>Complete genome sequence of Corynebacterium casei LMG S-19264T (=DSM 44701T), isolated from a smear-ripened cheese.</title>
        <authorList>
            <consortium name="US DOE Joint Genome Institute (JGI-PGF)"/>
            <person name="Walter F."/>
            <person name="Albersmeier A."/>
            <person name="Kalinowski J."/>
            <person name="Ruckert C."/>
        </authorList>
    </citation>
    <scope>NUCLEOTIDE SEQUENCE</scope>
    <source>
        <strain evidence="2">JCM 4386</strain>
    </source>
</reference>
<keyword evidence="3" id="KW-1185">Reference proteome</keyword>
<protein>
    <submittedName>
        <fullName evidence="2">Uncharacterized protein</fullName>
    </submittedName>
</protein>